<dbReference type="Proteomes" id="UP000183371">
    <property type="component" value="Unassembled WGS sequence"/>
</dbReference>
<dbReference type="EMBL" id="FPBD01000013">
    <property type="protein sequence ID" value="SFU16741.1"/>
    <property type="molecule type" value="Genomic_DNA"/>
</dbReference>
<reference evidence="2" key="1">
    <citation type="submission" date="2016-10" db="EMBL/GenBank/DDBJ databases">
        <authorList>
            <person name="Varghese N."/>
            <person name="Submissions S."/>
        </authorList>
    </citation>
    <scope>NUCLEOTIDE SEQUENCE [LARGE SCALE GENOMIC DNA]</scope>
    <source>
        <strain evidence="2">DSM 17465</strain>
    </source>
</reference>
<evidence type="ECO:0000313" key="2">
    <source>
        <dbReference type="Proteomes" id="UP000183371"/>
    </source>
</evidence>
<dbReference type="RefSeq" id="WP_083417519.1">
    <property type="nucleotide sequence ID" value="NZ_FPBD01000013.1"/>
</dbReference>
<gene>
    <name evidence="1" type="ORF">SAMN05444141_11314</name>
</gene>
<proteinExistence type="predicted"/>
<name>A0A1I7DYJ8_9HYPH</name>
<dbReference type="AlphaFoldDB" id="A0A1I7DYJ8"/>
<sequence>MALAWGEAQNQFKLVKDRVYKSINSGLNRKYIYNVLRSEGLITMGLPAFYKLVAKNINKKTGSAHCNSAQLPHNGSINATLSAFTCDCIKPRSQDQLSQVSSQLRSSEDVYYVSQTATPAAFAIWDTGLDHLHIPHAFLCNAQEYDETNTKIDASEYKNLTWFLSPCGKVLLVHKKKNE</sequence>
<keyword evidence="2" id="KW-1185">Reference proteome</keyword>
<organism evidence="1 2">
    <name type="scientific">Pseudovibrio denitrificans</name>
    <dbReference type="NCBI Taxonomy" id="258256"/>
    <lineage>
        <taxon>Bacteria</taxon>
        <taxon>Pseudomonadati</taxon>
        <taxon>Pseudomonadota</taxon>
        <taxon>Alphaproteobacteria</taxon>
        <taxon>Hyphomicrobiales</taxon>
        <taxon>Stappiaceae</taxon>
        <taxon>Pseudovibrio</taxon>
    </lineage>
</organism>
<protein>
    <submittedName>
        <fullName evidence="1">Uncharacterized protein</fullName>
    </submittedName>
</protein>
<evidence type="ECO:0000313" key="1">
    <source>
        <dbReference type="EMBL" id="SFU16741.1"/>
    </source>
</evidence>
<accession>A0A1I7DYJ8</accession>